<evidence type="ECO:0000313" key="3">
    <source>
        <dbReference type="EMBL" id="NMO96580.1"/>
    </source>
</evidence>
<evidence type="ECO:0000313" key="4">
    <source>
        <dbReference type="Proteomes" id="UP000565468"/>
    </source>
</evidence>
<dbReference type="InterPro" id="IPR009061">
    <property type="entry name" value="DNA-bd_dom_put_sf"/>
</dbReference>
<dbReference type="SUPFAM" id="SSF55136">
    <property type="entry name" value="Probable bacterial effector-binding domain"/>
    <property type="match status" value="1"/>
</dbReference>
<dbReference type="AlphaFoldDB" id="A0A848M8R7"/>
<dbReference type="Pfam" id="PF13411">
    <property type="entry name" value="MerR_1"/>
    <property type="match status" value="1"/>
</dbReference>
<dbReference type="InterPro" id="IPR011256">
    <property type="entry name" value="Reg_factor_effector_dom_sf"/>
</dbReference>
<feature type="domain" description="HTH merR-type" evidence="2">
    <location>
        <begin position="7"/>
        <end position="76"/>
    </location>
</feature>
<gene>
    <name evidence="3" type="ORF">HII30_12435</name>
</gene>
<reference evidence="3 4" key="1">
    <citation type="submission" date="2020-04" db="EMBL/GenBank/DDBJ databases">
        <title>Paenibacillus algicola sp. nov., a novel marine bacterium producing alginate lyase.</title>
        <authorList>
            <person name="Huang H."/>
        </authorList>
    </citation>
    <scope>NUCLEOTIDE SEQUENCE [LARGE SCALE GENOMIC DNA]</scope>
    <source>
        <strain evidence="3 4">L7-75</strain>
    </source>
</reference>
<evidence type="ECO:0000256" key="1">
    <source>
        <dbReference type="ARBA" id="ARBA00023125"/>
    </source>
</evidence>
<keyword evidence="1" id="KW-0238">DNA-binding</keyword>
<proteinExistence type="predicted"/>
<dbReference type="PANTHER" id="PTHR30204">
    <property type="entry name" value="REDOX-CYCLING DRUG-SENSING TRANSCRIPTIONAL ACTIVATOR SOXR"/>
    <property type="match status" value="1"/>
</dbReference>
<evidence type="ECO:0000259" key="2">
    <source>
        <dbReference type="PROSITE" id="PS50937"/>
    </source>
</evidence>
<dbReference type="GO" id="GO:0003700">
    <property type="term" value="F:DNA-binding transcription factor activity"/>
    <property type="evidence" value="ECO:0007669"/>
    <property type="project" value="InterPro"/>
</dbReference>
<dbReference type="InterPro" id="IPR000551">
    <property type="entry name" value="MerR-type_HTH_dom"/>
</dbReference>
<dbReference type="RefSeq" id="WP_169505360.1">
    <property type="nucleotide sequence ID" value="NZ_JABBPN010000010.1"/>
</dbReference>
<dbReference type="PANTHER" id="PTHR30204:SF85">
    <property type="entry name" value="MULTIDRUG-EFFLUX TRANSPORTER 2 REGULATOR"/>
    <property type="match status" value="1"/>
</dbReference>
<dbReference type="Gene3D" id="1.10.1660.10">
    <property type="match status" value="1"/>
</dbReference>
<dbReference type="InterPro" id="IPR029442">
    <property type="entry name" value="GyrI-like"/>
</dbReference>
<dbReference type="Proteomes" id="UP000565468">
    <property type="component" value="Unassembled WGS sequence"/>
</dbReference>
<dbReference type="Gene3D" id="3.20.80.10">
    <property type="entry name" value="Regulatory factor, effector binding domain"/>
    <property type="match status" value="1"/>
</dbReference>
<dbReference type="SMART" id="SM00422">
    <property type="entry name" value="HTH_MERR"/>
    <property type="match status" value="1"/>
</dbReference>
<accession>A0A848M8R7</accession>
<sequence length="274" mass="32189">MKKSEVYLTAGEFAKLYEIKKDTLFFYDKIGLFCPQIVEDNGYRYYHVDQCRIFNLIELLKASGMELKDIKKYLDSLNPHYFLDISKVQLDMLNKQKLEIEYMIKQLENTIQAAEFAIKTAYNIPRIEYCDAERYAAFPLNVSREQRKQWVTAAIKLFVHCMKDRLQSDFLRGGMIRNQDLYDDHFEKSYILTKINGQVTHEELHIRPAGLCAVMEYKGSYEGLGQAYAELKRYILDNGYTISGNAYELELLGYYMVKDRDSFVIQITIPVKKE</sequence>
<dbReference type="InterPro" id="IPR047057">
    <property type="entry name" value="MerR_fam"/>
</dbReference>
<protein>
    <submittedName>
        <fullName evidence="3">MerR family transcriptional regulator</fullName>
    </submittedName>
</protein>
<dbReference type="PROSITE" id="PS50937">
    <property type="entry name" value="HTH_MERR_2"/>
    <property type="match status" value="1"/>
</dbReference>
<name>A0A848M8R7_PAELE</name>
<organism evidence="3 4">
    <name type="scientific">Paenibacillus lemnae</name>
    <dbReference type="NCBI Taxonomy" id="1330551"/>
    <lineage>
        <taxon>Bacteria</taxon>
        <taxon>Bacillati</taxon>
        <taxon>Bacillota</taxon>
        <taxon>Bacilli</taxon>
        <taxon>Bacillales</taxon>
        <taxon>Paenibacillaceae</taxon>
        <taxon>Paenibacillus</taxon>
    </lineage>
</organism>
<comment type="caution">
    <text evidence="3">The sequence shown here is derived from an EMBL/GenBank/DDBJ whole genome shotgun (WGS) entry which is preliminary data.</text>
</comment>
<dbReference type="GO" id="GO:0003677">
    <property type="term" value="F:DNA binding"/>
    <property type="evidence" value="ECO:0007669"/>
    <property type="project" value="UniProtKB-KW"/>
</dbReference>
<dbReference type="Pfam" id="PF06445">
    <property type="entry name" value="GyrI-like"/>
    <property type="match status" value="1"/>
</dbReference>
<keyword evidence="4" id="KW-1185">Reference proteome</keyword>
<dbReference type="EMBL" id="JABBPN010000010">
    <property type="protein sequence ID" value="NMO96580.1"/>
    <property type="molecule type" value="Genomic_DNA"/>
</dbReference>
<dbReference type="SUPFAM" id="SSF46955">
    <property type="entry name" value="Putative DNA-binding domain"/>
    <property type="match status" value="1"/>
</dbReference>